<accession>A0ACB7S7I5</accession>
<dbReference type="Proteomes" id="UP000821845">
    <property type="component" value="Chromosome 5"/>
</dbReference>
<protein>
    <submittedName>
        <fullName evidence="1">Uncharacterized protein</fullName>
    </submittedName>
</protein>
<comment type="caution">
    <text evidence="1">The sequence shown here is derived from an EMBL/GenBank/DDBJ whole genome shotgun (WGS) entry which is preliminary data.</text>
</comment>
<organism evidence="1 2">
    <name type="scientific">Hyalomma asiaticum</name>
    <name type="common">Tick</name>
    <dbReference type="NCBI Taxonomy" id="266040"/>
    <lineage>
        <taxon>Eukaryota</taxon>
        <taxon>Metazoa</taxon>
        <taxon>Ecdysozoa</taxon>
        <taxon>Arthropoda</taxon>
        <taxon>Chelicerata</taxon>
        <taxon>Arachnida</taxon>
        <taxon>Acari</taxon>
        <taxon>Parasitiformes</taxon>
        <taxon>Ixodida</taxon>
        <taxon>Ixodoidea</taxon>
        <taxon>Ixodidae</taxon>
        <taxon>Hyalomminae</taxon>
        <taxon>Hyalomma</taxon>
    </lineage>
</organism>
<reference evidence="1" key="1">
    <citation type="submission" date="2020-05" db="EMBL/GenBank/DDBJ databases">
        <title>Large-scale comparative analyses of tick genomes elucidate their genetic diversity and vector capacities.</title>
        <authorList>
            <person name="Jia N."/>
            <person name="Wang J."/>
            <person name="Shi W."/>
            <person name="Du L."/>
            <person name="Sun Y."/>
            <person name="Zhan W."/>
            <person name="Jiang J."/>
            <person name="Wang Q."/>
            <person name="Zhang B."/>
            <person name="Ji P."/>
            <person name="Sakyi L.B."/>
            <person name="Cui X."/>
            <person name="Yuan T."/>
            <person name="Jiang B."/>
            <person name="Yang W."/>
            <person name="Lam T.T.-Y."/>
            <person name="Chang Q."/>
            <person name="Ding S."/>
            <person name="Wang X."/>
            <person name="Zhu J."/>
            <person name="Ruan X."/>
            <person name="Zhao L."/>
            <person name="Wei J."/>
            <person name="Que T."/>
            <person name="Du C."/>
            <person name="Cheng J."/>
            <person name="Dai P."/>
            <person name="Han X."/>
            <person name="Huang E."/>
            <person name="Gao Y."/>
            <person name="Liu J."/>
            <person name="Shao H."/>
            <person name="Ye R."/>
            <person name="Li L."/>
            <person name="Wei W."/>
            <person name="Wang X."/>
            <person name="Wang C."/>
            <person name="Yang T."/>
            <person name="Huo Q."/>
            <person name="Li W."/>
            <person name="Guo W."/>
            <person name="Chen H."/>
            <person name="Zhou L."/>
            <person name="Ni X."/>
            <person name="Tian J."/>
            <person name="Zhou Y."/>
            <person name="Sheng Y."/>
            <person name="Liu T."/>
            <person name="Pan Y."/>
            <person name="Xia L."/>
            <person name="Li J."/>
            <person name="Zhao F."/>
            <person name="Cao W."/>
        </authorList>
    </citation>
    <scope>NUCLEOTIDE SEQUENCE</scope>
    <source>
        <strain evidence="1">Hyas-2018</strain>
    </source>
</reference>
<keyword evidence="2" id="KW-1185">Reference proteome</keyword>
<gene>
    <name evidence="1" type="ORF">HPB50_006427</name>
</gene>
<dbReference type="EMBL" id="CM023485">
    <property type="protein sequence ID" value="KAH6929864.1"/>
    <property type="molecule type" value="Genomic_DNA"/>
</dbReference>
<sequence>MAGYIFYKAEEDGPVQFTGSEPTSPKKAKAPAPKRQKRRNTQPTMGPQNAPLEAEADDDEADDGEKADGEGAAPPPDVATTNADKDDMFNGDPSCTTTHELYKCEGDEQLQMFLSHFCLSNGKGTSCFQWQPQQFCLTSQTNRFRTLQDCQDKCNGNQNCGMAATCQCSGMYRKVNYIYDMRRQRCRLIPLHECVEVDVGFVDNDECQSVCGKGVKKRHNKWAGGTQMQQRRGGGTYKHEQLMQQHQRPKYRVACFPRVPEKENAVDSPRNNRVAHSSAGSFTSERSARGYGVALPGHRMSTIPKTRVRRRRKKRALIGSARAASNIGGLPRGIHHLYRALLPPTAHFPSSYIFVGAIAQPVCARAILDECLQRPRERKSGRAARNVPGQQLITTALHLGRESGKRTTSEALESSSSRRQPSRFGSQARRQSQG</sequence>
<name>A0ACB7S7I5_HYAAI</name>
<proteinExistence type="predicted"/>
<evidence type="ECO:0000313" key="1">
    <source>
        <dbReference type="EMBL" id="KAH6929864.1"/>
    </source>
</evidence>
<evidence type="ECO:0000313" key="2">
    <source>
        <dbReference type="Proteomes" id="UP000821845"/>
    </source>
</evidence>